<evidence type="ECO:0000256" key="7">
    <source>
        <dbReference type="ARBA" id="ARBA00022833"/>
    </source>
</evidence>
<dbReference type="InterPro" id="IPR045089">
    <property type="entry name" value="PGGT1B-like"/>
</dbReference>
<dbReference type="AlphaFoldDB" id="A0A8H5BB50"/>
<evidence type="ECO:0000256" key="4">
    <source>
        <dbReference type="ARBA" id="ARBA00022679"/>
    </source>
</evidence>
<dbReference type="InterPro" id="IPR001330">
    <property type="entry name" value="Prenyltrans"/>
</dbReference>
<keyword evidence="6" id="KW-0677">Repeat</keyword>
<dbReference type="PANTHER" id="PTHR11774:SF4">
    <property type="entry name" value="GERANYLGERANYL TRANSFERASE TYPE-1 SUBUNIT BETA"/>
    <property type="match status" value="1"/>
</dbReference>
<gene>
    <name evidence="10" type="ORF">D9611_011045</name>
</gene>
<dbReference type="InterPro" id="IPR008930">
    <property type="entry name" value="Terpenoid_cyclase/PrenylTrfase"/>
</dbReference>
<evidence type="ECO:0000313" key="10">
    <source>
        <dbReference type="EMBL" id="KAF5319980.1"/>
    </source>
</evidence>
<keyword evidence="5" id="KW-0479">Metal-binding</keyword>
<evidence type="ECO:0000256" key="8">
    <source>
        <dbReference type="SAM" id="MobiDB-lite"/>
    </source>
</evidence>
<dbReference type="SUPFAM" id="SSF48239">
    <property type="entry name" value="Terpenoid cyclases/Protein prenyltransferases"/>
    <property type="match status" value="1"/>
</dbReference>
<evidence type="ECO:0000256" key="5">
    <source>
        <dbReference type="ARBA" id="ARBA00022723"/>
    </source>
</evidence>
<sequence length="369" mass="40896">MPPDVPSFPALLRPGHIASSRRCLTALPASQTEMDASRLGLVYYCFGSIDLLCAMEEIPDSNKEAWREWIWEQQQTKSETGSGFRTGTFMTPATPEQTEAEQTPSYANYDSPHIIMTYVALLILAMLRDDFSRLDRRGIVKFLGSCQRPDGSFTTVPRDAEQDLRTLYCAFAICSLLDDWSGIDVERALTFVESCRTYEGGYGQSSFCEGHGGITYIALASIYLAPPEYSKHHLTPAQKAETTRWLLNLQHESGGFCGRTNKEADACYCFWSSAALKILGAGNLFDSTRMAEYLASCQFKFGGIAKVPGETSDPYHTYLSLAALALYPPDLDESDANAATWKLDPLDVLINARESTAAWARQYIPGPRS</sequence>
<name>A0A8H5BB50_9AGAR</name>
<dbReference type="Proteomes" id="UP000541558">
    <property type="component" value="Unassembled WGS sequence"/>
</dbReference>
<accession>A0A8H5BB50</accession>
<dbReference type="EMBL" id="JAACJK010000172">
    <property type="protein sequence ID" value="KAF5319980.1"/>
    <property type="molecule type" value="Genomic_DNA"/>
</dbReference>
<feature type="region of interest" description="Disordered" evidence="8">
    <location>
        <begin position="76"/>
        <end position="102"/>
    </location>
</feature>
<evidence type="ECO:0000256" key="6">
    <source>
        <dbReference type="ARBA" id="ARBA00022737"/>
    </source>
</evidence>
<dbReference type="GO" id="GO:0046872">
    <property type="term" value="F:metal ion binding"/>
    <property type="evidence" value="ECO:0007669"/>
    <property type="project" value="UniProtKB-KW"/>
</dbReference>
<keyword evidence="7" id="KW-0862">Zinc</keyword>
<keyword evidence="11" id="KW-1185">Reference proteome</keyword>
<evidence type="ECO:0000256" key="3">
    <source>
        <dbReference type="ARBA" id="ARBA00022602"/>
    </source>
</evidence>
<protein>
    <recommendedName>
        <fullName evidence="9">Prenyltransferase alpha-alpha toroid domain-containing protein</fullName>
    </recommendedName>
</protein>
<organism evidence="10 11">
    <name type="scientific">Ephemerocybe angulata</name>
    <dbReference type="NCBI Taxonomy" id="980116"/>
    <lineage>
        <taxon>Eukaryota</taxon>
        <taxon>Fungi</taxon>
        <taxon>Dikarya</taxon>
        <taxon>Basidiomycota</taxon>
        <taxon>Agaricomycotina</taxon>
        <taxon>Agaricomycetes</taxon>
        <taxon>Agaricomycetidae</taxon>
        <taxon>Agaricales</taxon>
        <taxon>Agaricineae</taxon>
        <taxon>Psathyrellaceae</taxon>
        <taxon>Ephemerocybe</taxon>
    </lineage>
</organism>
<dbReference type="Gene3D" id="1.50.10.20">
    <property type="match status" value="1"/>
</dbReference>
<dbReference type="GO" id="GO:0004662">
    <property type="term" value="F:CAAX-protein geranylgeranyltransferase activity"/>
    <property type="evidence" value="ECO:0007669"/>
    <property type="project" value="TreeGrafter"/>
</dbReference>
<comment type="caution">
    <text evidence="10">The sequence shown here is derived from an EMBL/GenBank/DDBJ whole genome shotgun (WGS) entry which is preliminary data.</text>
</comment>
<keyword evidence="3" id="KW-0637">Prenyltransferase</keyword>
<keyword evidence="4" id="KW-0808">Transferase</keyword>
<evidence type="ECO:0000313" key="11">
    <source>
        <dbReference type="Proteomes" id="UP000541558"/>
    </source>
</evidence>
<dbReference type="OrthoDB" id="24893at2759"/>
<dbReference type="PANTHER" id="PTHR11774">
    <property type="entry name" value="GERANYLGERANYL TRANSFERASE TYPE BETA SUBUNIT"/>
    <property type="match status" value="1"/>
</dbReference>
<feature type="domain" description="Prenyltransferase alpha-alpha toroid" evidence="9">
    <location>
        <begin position="11"/>
        <end position="339"/>
    </location>
</feature>
<evidence type="ECO:0000259" key="9">
    <source>
        <dbReference type="Pfam" id="PF00432"/>
    </source>
</evidence>
<comment type="cofactor">
    <cofactor evidence="1">
        <name>Zn(2+)</name>
        <dbReference type="ChEBI" id="CHEBI:29105"/>
    </cofactor>
</comment>
<evidence type="ECO:0000256" key="2">
    <source>
        <dbReference type="ARBA" id="ARBA00010497"/>
    </source>
</evidence>
<proteinExistence type="inferred from homology"/>
<dbReference type="Pfam" id="PF00432">
    <property type="entry name" value="Prenyltrans"/>
    <property type="match status" value="1"/>
</dbReference>
<comment type="similarity">
    <text evidence="2">Belongs to the protein prenyltransferase subunit beta family.</text>
</comment>
<evidence type="ECO:0000256" key="1">
    <source>
        <dbReference type="ARBA" id="ARBA00001947"/>
    </source>
</evidence>
<reference evidence="10 11" key="1">
    <citation type="journal article" date="2020" name="ISME J.">
        <title>Uncovering the hidden diversity of litter-decomposition mechanisms in mushroom-forming fungi.</title>
        <authorList>
            <person name="Floudas D."/>
            <person name="Bentzer J."/>
            <person name="Ahren D."/>
            <person name="Johansson T."/>
            <person name="Persson P."/>
            <person name="Tunlid A."/>
        </authorList>
    </citation>
    <scope>NUCLEOTIDE SEQUENCE [LARGE SCALE GENOMIC DNA]</scope>
    <source>
        <strain evidence="10 11">CBS 175.51</strain>
    </source>
</reference>
<dbReference type="GO" id="GO:0005953">
    <property type="term" value="C:CAAX-protein geranylgeranyltransferase complex"/>
    <property type="evidence" value="ECO:0007669"/>
    <property type="project" value="TreeGrafter"/>
</dbReference>